<feature type="compositionally biased region" description="Low complexity" evidence="1">
    <location>
        <begin position="78"/>
        <end position="91"/>
    </location>
</feature>
<evidence type="ECO:0000256" key="1">
    <source>
        <dbReference type="SAM" id="MobiDB-lite"/>
    </source>
</evidence>
<reference evidence="2" key="1">
    <citation type="submission" date="2020-05" db="EMBL/GenBank/DDBJ databases">
        <authorList>
            <person name="Chiriac C."/>
            <person name="Salcher M."/>
            <person name="Ghai R."/>
            <person name="Kavagutti S V."/>
        </authorList>
    </citation>
    <scope>NUCLEOTIDE SEQUENCE</scope>
</reference>
<feature type="region of interest" description="Disordered" evidence="1">
    <location>
        <begin position="77"/>
        <end position="105"/>
    </location>
</feature>
<name>A0A6J6FHJ5_9ZZZZ</name>
<dbReference type="EMBL" id="CAEZSR010000194">
    <property type="protein sequence ID" value="CAB4586513.1"/>
    <property type="molecule type" value="Genomic_DNA"/>
</dbReference>
<proteinExistence type="predicted"/>
<protein>
    <submittedName>
        <fullName evidence="2">Unannotated protein</fullName>
    </submittedName>
</protein>
<evidence type="ECO:0000313" key="2">
    <source>
        <dbReference type="EMBL" id="CAB4586513.1"/>
    </source>
</evidence>
<organism evidence="2">
    <name type="scientific">freshwater metagenome</name>
    <dbReference type="NCBI Taxonomy" id="449393"/>
    <lineage>
        <taxon>unclassified sequences</taxon>
        <taxon>metagenomes</taxon>
        <taxon>ecological metagenomes</taxon>
    </lineage>
</organism>
<sequence>MRERCSVACCRSCRLAVSSRPGVGVVRPTCPGSSMAARSKRSPLILPSALGCFVERLPMPSVQSMQPWSSQPFAVAQRSSRPTVVTSSSSPLRPGVESRSSTSDIAPELPLGSGRCLALASRTGQSALVEVTFAQRPDGIIEASLGEKMPTFSHALNDAVSSRAPRGAVHTGLSTYWIDRVERDARAALADESSAPFASGNITILYVIEDRVHASFEFDDDGGQAESMTIRDFFDLLAAWRQRVIDGGGVHGAEAALLLTSDQARPMGPPSA</sequence>
<dbReference type="AlphaFoldDB" id="A0A6J6FHJ5"/>
<gene>
    <name evidence="2" type="ORF">UFOPK1493_03458</name>
</gene>
<accession>A0A6J6FHJ5</accession>